<reference evidence="5" key="3">
    <citation type="submission" date="2015-06" db="UniProtKB">
        <authorList>
            <consortium name="EnsemblProtists"/>
        </authorList>
    </citation>
    <scope>IDENTIFICATION</scope>
</reference>
<feature type="repeat" description="TPR" evidence="1">
    <location>
        <begin position="57"/>
        <end position="90"/>
    </location>
</feature>
<dbReference type="AlphaFoldDB" id="L1JZZ4"/>
<proteinExistence type="predicted"/>
<reference evidence="4 6" key="1">
    <citation type="journal article" date="2012" name="Nature">
        <title>Algal genomes reveal evolutionary mosaicism and the fate of nucleomorphs.</title>
        <authorList>
            <consortium name="DOE Joint Genome Institute"/>
            <person name="Curtis B.A."/>
            <person name="Tanifuji G."/>
            <person name="Burki F."/>
            <person name="Gruber A."/>
            <person name="Irimia M."/>
            <person name="Maruyama S."/>
            <person name="Arias M.C."/>
            <person name="Ball S.G."/>
            <person name="Gile G.H."/>
            <person name="Hirakawa Y."/>
            <person name="Hopkins J.F."/>
            <person name="Kuo A."/>
            <person name="Rensing S.A."/>
            <person name="Schmutz J."/>
            <person name="Symeonidi A."/>
            <person name="Elias M."/>
            <person name="Eveleigh R.J."/>
            <person name="Herman E.K."/>
            <person name="Klute M.J."/>
            <person name="Nakayama T."/>
            <person name="Obornik M."/>
            <person name="Reyes-Prieto A."/>
            <person name="Armbrust E.V."/>
            <person name="Aves S.J."/>
            <person name="Beiko R.G."/>
            <person name="Coutinho P."/>
            <person name="Dacks J.B."/>
            <person name="Durnford D.G."/>
            <person name="Fast N.M."/>
            <person name="Green B.R."/>
            <person name="Grisdale C.J."/>
            <person name="Hempel F."/>
            <person name="Henrissat B."/>
            <person name="Hoppner M.P."/>
            <person name="Ishida K."/>
            <person name="Kim E."/>
            <person name="Koreny L."/>
            <person name="Kroth P.G."/>
            <person name="Liu Y."/>
            <person name="Malik S.B."/>
            <person name="Maier U.G."/>
            <person name="McRose D."/>
            <person name="Mock T."/>
            <person name="Neilson J.A."/>
            <person name="Onodera N.T."/>
            <person name="Poole A.M."/>
            <person name="Pritham E.J."/>
            <person name="Richards T.A."/>
            <person name="Rocap G."/>
            <person name="Roy S.W."/>
            <person name="Sarai C."/>
            <person name="Schaack S."/>
            <person name="Shirato S."/>
            <person name="Slamovits C.H."/>
            <person name="Spencer D.F."/>
            <person name="Suzuki S."/>
            <person name="Worden A.Z."/>
            <person name="Zauner S."/>
            <person name="Barry K."/>
            <person name="Bell C."/>
            <person name="Bharti A.K."/>
            <person name="Crow J.A."/>
            <person name="Grimwood J."/>
            <person name="Kramer R."/>
            <person name="Lindquist E."/>
            <person name="Lucas S."/>
            <person name="Salamov A."/>
            <person name="McFadden G.I."/>
            <person name="Lane C.E."/>
            <person name="Keeling P.J."/>
            <person name="Gray M.W."/>
            <person name="Grigoriev I.V."/>
            <person name="Archibald J.M."/>
        </authorList>
    </citation>
    <scope>NUCLEOTIDE SEQUENCE</scope>
    <source>
        <strain evidence="4 6">CCMP2712</strain>
    </source>
</reference>
<dbReference type="PROSITE" id="PS50005">
    <property type="entry name" value="TPR"/>
    <property type="match status" value="1"/>
</dbReference>
<dbReference type="PaxDb" id="55529-EKX53932"/>
<keyword evidence="1" id="KW-0802">TPR repeat</keyword>
<dbReference type="Proteomes" id="UP000011087">
    <property type="component" value="Unassembled WGS sequence"/>
</dbReference>
<feature type="coiled-coil region" evidence="2">
    <location>
        <begin position="233"/>
        <end position="264"/>
    </location>
</feature>
<dbReference type="RefSeq" id="XP_005840912.1">
    <property type="nucleotide sequence ID" value="XM_005840855.1"/>
</dbReference>
<feature type="region of interest" description="Disordered" evidence="3">
    <location>
        <begin position="275"/>
        <end position="295"/>
    </location>
</feature>
<gene>
    <name evidence="4" type="ORF">GUITHDRAFT_100182</name>
</gene>
<dbReference type="EMBL" id="JH992968">
    <property type="protein sequence ID" value="EKX53932.1"/>
    <property type="molecule type" value="Genomic_DNA"/>
</dbReference>
<evidence type="ECO:0000256" key="2">
    <source>
        <dbReference type="SAM" id="Coils"/>
    </source>
</evidence>
<reference evidence="6" key="2">
    <citation type="submission" date="2012-11" db="EMBL/GenBank/DDBJ databases">
        <authorList>
            <person name="Kuo A."/>
            <person name="Curtis B.A."/>
            <person name="Tanifuji G."/>
            <person name="Burki F."/>
            <person name="Gruber A."/>
            <person name="Irimia M."/>
            <person name="Maruyama S."/>
            <person name="Arias M.C."/>
            <person name="Ball S.G."/>
            <person name="Gile G.H."/>
            <person name="Hirakawa Y."/>
            <person name="Hopkins J.F."/>
            <person name="Rensing S.A."/>
            <person name="Schmutz J."/>
            <person name="Symeonidi A."/>
            <person name="Elias M."/>
            <person name="Eveleigh R.J."/>
            <person name="Herman E.K."/>
            <person name="Klute M.J."/>
            <person name="Nakayama T."/>
            <person name="Obornik M."/>
            <person name="Reyes-Prieto A."/>
            <person name="Armbrust E.V."/>
            <person name="Aves S.J."/>
            <person name="Beiko R.G."/>
            <person name="Coutinho P."/>
            <person name="Dacks J.B."/>
            <person name="Durnford D.G."/>
            <person name="Fast N.M."/>
            <person name="Green B.R."/>
            <person name="Grisdale C."/>
            <person name="Hempe F."/>
            <person name="Henrissat B."/>
            <person name="Hoppner M.P."/>
            <person name="Ishida K.-I."/>
            <person name="Kim E."/>
            <person name="Koreny L."/>
            <person name="Kroth P.G."/>
            <person name="Liu Y."/>
            <person name="Malik S.-B."/>
            <person name="Maier U.G."/>
            <person name="McRose D."/>
            <person name="Mock T."/>
            <person name="Neilson J.A."/>
            <person name="Onodera N.T."/>
            <person name="Poole A.M."/>
            <person name="Pritham E.J."/>
            <person name="Richards T.A."/>
            <person name="Rocap G."/>
            <person name="Roy S.W."/>
            <person name="Sarai C."/>
            <person name="Schaack S."/>
            <person name="Shirato S."/>
            <person name="Slamovits C.H."/>
            <person name="Spencer D.F."/>
            <person name="Suzuki S."/>
            <person name="Worden A.Z."/>
            <person name="Zauner S."/>
            <person name="Barry K."/>
            <person name="Bell C."/>
            <person name="Bharti A.K."/>
            <person name="Crow J.A."/>
            <person name="Grimwood J."/>
            <person name="Kramer R."/>
            <person name="Lindquist E."/>
            <person name="Lucas S."/>
            <person name="Salamov A."/>
            <person name="McFadden G.I."/>
            <person name="Lane C.E."/>
            <person name="Keeling P.J."/>
            <person name="Gray M.W."/>
            <person name="Grigoriev I.V."/>
            <person name="Archibald J.M."/>
        </authorList>
    </citation>
    <scope>NUCLEOTIDE SEQUENCE</scope>
    <source>
        <strain evidence="6">CCMP2712</strain>
    </source>
</reference>
<evidence type="ECO:0000256" key="1">
    <source>
        <dbReference type="PROSITE-ProRule" id="PRU00339"/>
    </source>
</evidence>
<keyword evidence="6" id="KW-1185">Reference proteome</keyword>
<sequence length="315" mass="35670">MTVWFQQIFMPQSNQDAKAKRAILLLKRTTEQLTQNDDLRKVLAEYTSSASADADNEEMLRVHGCFLASVGQRSLAADNFEKCLKLQPNSEHCIISYACLLLAGINQEARLSELERASELLKRITKLNPNHPKALKLLQRISARFSESDFALLRTENGYINVQACRTSSFSPRAHPSTFRSMENAKSPVKDQEVASSACVLLQQLTTSLQDKSEMLADLTKCLNRYNNDVANITQLEQQNVFSKEEAHQQRQEALERFEKAKQLIMSGKKLSTFDDDNEKAVKGAPDDSDDDMDVSQLRRNTKKKFFFCVPIPSL</sequence>
<protein>
    <submittedName>
        <fullName evidence="4 5">Uncharacterized protein</fullName>
    </submittedName>
</protein>
<keyword evidence="2" id="KW-0175">Coiled coil</keyword>
<dbReference type="KEGG" id="gtt:GUITHDRAFT_100182"/>
<dbReference type="InterPro" id="IPR019734">
    <property type="entry name" value="TPR_rpt"/>
</dbReference>
<dbReference type="Gene3D" id="1.25.40.10">
    <property type="entry name" value="Tetratricopeptide repeat domain"/>
    <property type="match status" value="1"/>
</dbReference>
<dbReference type="GeneID" id="17310785"/>
<dbReference type="InterPro" id="IPR011990">
    <property type="entry name" value="TPR-like_helical_dom_sf"/>
</dbReference>
<organism evidence="4">
    <name type="scientific">Guillardia theta (strain CCMP2712)</name>
    <name type="common">Cryptophyte</name>
    <dbReference type="NCBI Taxonomy" id="905079"/>
    <lineage>
        <taxon>Eukaryota</taxon>
        <taxon>Cryptophyceae</taxon>
        <taxon>Pyrenomonadales</taxon>
        <taxon>Geminigeraceae</taxon>
        <taxon>Guillardia</taxon>
    </lineage>
</organism>
<evidence type="ECO:0000313" key="4">
    <source>
        <dbReference type="EMBL" id="EKX53932.1"/>
    </source>
</evidence>
<evidence type="ECO:0000256" key="3">
    <source>
        <dbReference type="SAM" id="MobiDB-lite"/>
    </source>
</evidence>
<evidence type="ECO:0000313" key="6">
    <source>
        <dbReference type="Proteomes" id="UP000011087"/>
    </source>
</evidence>
<name>L1JZZ4_GUITC</name>
<dbReference type="EnsemblProtists" id="EKX53932">
    <property type="protein sequence ID" value="EKX53932"/>
    <property type="gene ID" value="GUITHDRAFT_100182"/>
</dbReference>
<evidence type="ECO:0000313" key="5">
    <source>
        <dbReference type="EnsemblProtists" id="EKX53932"/>
    </source>
</evidence>
<dbReference type="HOGENOM" id="CLU_884110_0_0_1"/>
<accession>L1JZZ4</accession>
<dbReference type="SUPFAM" id="SSF48452">
    <property type="entry name" value="TPR-like"/>
    <property type="match status" value="1"/>
</dbReference>